<evidence type="ECO:0000256" key="3">
    <source>
        <dbReference type="PROSITE-ProRule" id="PRU10038"/>
    </source>
</evidence>
<proteinExistence type="inferred from homology"/>
<dbReference type="PANTHER" id="PTHR48081">
    <property type="entry name" value="AB HYDROLASE SUPERFAMILY PROTEIN C4A8.06C"/>
    <property type="match status" value="1"/>
</dbReference>
<sequence length="520" mass="59223">MYDLASFQTSIENKLRKSQNHQNDDSTNNNKSKSVLVKSSCPRSNNNDGGWLLLDHAALLTSQATVLTANFFTHHLSGPRKPSWPIQLTLMCAAMRTLTDHTHLVDVEMLRRFINIPFAFTPSDIIVTPVSFKVLNRGLQGILEELEEKETGVREISCEWVVPKSLWRKINEEFRSSAANSKHIYIDDDGIKWSNEKVILYVHGGAYYLMSAKTHREINYRISKVTGRRVFAINYRLAPEGPFPCGLHDVVHSFLYLTDPNGLAIHPENIVVAGDSAGGGLALALLFYLRDNHMPLPGGAVLFSPWVDLTMSCASWVQNQHYDYLFKQKDDDPLHPVKLYLHPYEERAKMVTHPYVSPLYGDLNSLPPLLIQCGDSEVLRDEIYLLANKASETGTTFVQHEVYEDMVHVFQMFNFLEPATKALDSVGYFVKNIIPIYQRNTSLPQPNRKKVSLEVDLDLKGFTEEIKTELNDAKGFFKKAVEEFEKWKKGKYKGEKLNEIEDELMKGSLSEKQRRGGKIR</sequence>
<dbReference type="InterPro" id="IPR029058">
    <property type="entry name" value="AB_hydrolase_fold"/>
</dbReference>
<comment type="caution">
    <text evidence="6">The sequence shown here is derived from an EMBL/GenBank/DDBJ whole genome shotgun (WGS) entry which is preliminary data.</text>
</comment>
<gene>
    <name evidence="6" type="ORF">FMOSSE_LOCUS11933</name>
</gene>
<accession>A0A9N9E175</accession>
<dbReference type="SUPFAM" id="SSF53474">
    <property type="entry name" value="alpha/beta-Hydrolases"/>
    <property type="match status" value="1"/>
</dbReference>
<reference evidence="6" key="1">
    <citation type="submission" date="2021-06" db="EMBL/GenBank/DDBJ databases">
        <authorList>
            <person name="Kallberg Y."/>
            <person name="Tangrot J."/>
            <person name="Rosling A."/>
        </authorList>
    </citation>
    <scope>NUCLEOTIDE SEQUENCE</scope>
    <source>
        <strain evidence="6">87-6 pot B 2015</strain>
    </source>
</reference>
<protein>
    <submittedName>
        <fullName evidence="6">2643_t:CDS:1</fullName>
    </submittedName>
</protein>
<keyword evidence="7" id="KW-1185">Reference proteome</keyword>
<dbReference type="EMBL" id="CAJVPP010005167">
    <property type="protein sequence ID" value="CAG8660898.1"/>
    <property type="molecule type" value="Genomic_DNA"/>
</dbReference>
<evidence type="ECO:0000313" key="7">
    <source>
        <dbReference type="Proteomes" id="UP000789375"/>
    </source>
</evidence>
<evidence type="ECO:0000256" key="2">
    <source>
        <dbReference type="ARBA" id="ARBA00022801"/>
    </source>
</evidence>
<dbReference type="PANTHER" id="PTHR48081:SF26">
    <property type="entry name" value="ALPHA_BETA HYDROLASE FOLD-3 DOMAIN-CONTAINING PROTEIN"/>
    <property type="match status" value="1"/>
</dbReference>
<feature type="compositionally biased region" description="Low complexity" evidence="4">
    <location>
        <begin position="25"/>
        <end position="40"/>
    </location>
</feature>
<feature type="domain" description="Alpha/beta hydrolase fold-3" evidence="5">
    <location>
        <begin position="199"/>
        <end position="411"/>
    </location>
</feature>
<dbReference type="InterPro" id="IPR050300">
    <property type="entry name" value="GDXG_lipolytic_enzyme"/>
</dbReference>
<keyword evidence="2" id="KW-0378">Hydrolase</keyword>
<dbReference type="AlphaFoldDB" id="A0A9N9E175"/>
<evidence type="ECO:0000313" key="6">
    <source>
        <dbReference type="EMBL" id="CAG8660898.1"/>
    </source>
</evidence>
<dbReference type="InterPro" id="IPR033140">
    <property type="entry name" value="Lipase_GDXG_put_SER_AS"/>
</dbReference>
<dbReference type="InterPro" id="IPR002168">
    <property type="entry name" value="Lipase_GDXG_HIS_AS"/>
</dbReference>
<dbReference type="Gene3D" id="3.40.50.1820">
    <property type="entry name" value="alpha/beta hydrolase"/>
    <property type="match status" value="1"/>
</dbReference>
<feature type="active site" evidence="3">
    <location>
        <position position="276"/>
    </location>
</feature>
<name>A0A9N9E175_FUNMO</name>
<dbReference type="PROSITE" id="PS01173">
    <property type="entry name" value="LIPASE_GDXG_HIS"/>
    <property type="match status" value="1"/>
</dbReference>
<feature type="region of interest" description="Disordered" evidence="4">
    <location>
        <begin position="14"/>
        <end position="43"/>
    </location>
</feature>
<dbReference type="GO" id="GO:0016787">
    <property type="term" value="F:hydrolase activity"/>
    <property type="evidence" value="ECO:0007669"/>
    <property type="project" value="UniProtKB-KW"/>
</dbReference>
<comment type="similarity">
    <text evidence="1">Belongs to the 'GDXG' lipolytic enzyme family.</text>
</comment>
<dbReference type="Pfam" id="PF07859">
    <property type="entry name" value="Abhydrolase_3"/>
    <property type="match status" value="1"/>
</dbReference>
<dbReference type="InterPro" id="IPR013094">
    <property type="entry name" value="AB_hydrolase_3"/>
</dbReference>
<evidence type="ECO:0000256" key="1">
    <source>
        <dbReference type="ARBA" id="ARBA00010515"/>
    </source>
</evidence>
<dbReference type="PROSITE" id="PS01174">
    <property type="entry name" value="LIPASE_GDXG_SER"/>
    <property type="match status" value="1"/>
</dbReference>
<evidence type="ECO:0000256" key="4">
    <source>
        <dbReference type="SAM" id="MobiDB-lite"/>
    </source>
</evidence>
<dbReference type="Proteomes" id="UP000789375">
    <property type="component" value="Unassembled WGS sequence"/>
</dbReference>
<evidence type="ECO:0000259" key="5">
    <source>
        <dbReference type="Pfam" id="PF07859"/>
    </source>
</evidence>
<organism evidence="6 7">
    <name type="scientific">Funneliformis mosseae</name>
    <name type="common">Endomycorrhizal fungus</name>
    <name type="synonym">Glomus mosseae</name>
    <dbReference type="NCBI Taxonomy" id="27381"/>
    <lineage>
        <taxon>Eukaryota</taxon>
        <taxon>Fungi</taxon>
        <taxon>Fungi incertae sedis</taxon>
        <taxon>Mucoromycota</taxon>
        <taxon>Glomeromycotina</taxon>
        <taxon>Glomeromycetes</taxon>
        <taxon>Glomerales</taxon>
        <taxon>Glomeraceae</taxon>
        <taxon>Funneliformis</taxon>
    </lineage>
</organism>